<comment type="caution">
    <text evidence="3">The sequence shown here is derived from an EMBL/GenBank/DDBJ whole genome shotgun (WGS) entry which is preliminary data.</text>
</comment>
<proteinExistence type="predicted"/>
<evidence type="ECO:0000259" key="2">
    <source>
        <dbReference type="SMART" id="SM00903"/>
    </source>
</evidence>
<dbReference type="InterPro" id="IPR050268">
    <property type="entry name" value="NADH-dep_flavin_reductase"/>
</dbReference>
<dbReference type="Gene3D" id="2.30.110.10">
    <property type="entry name" value="Electron Transport, Fmn-binding Protein, Chain A"/>
    <property type="match status" value="1"/>
</dbReference>
<gene>
    <name evidence="3" type="ORF">CLV43_102800</name>
</gene>
<evidence type="ECO:0000256" key="1">
    <source>
        <dbReference type="ARBA" id="ARBA00023002"/>
    </source>
</evidence>
<dbReference type="SMART" id="SM00903">
    <property type="entry name" value="Flavin_Reduct"/>
    <property type="match status" value="1"/>
</dbReference>
<dbReference type="EMBL" id="PVTF01000002">
    <property type="protein sequence ID" value="PRY45235.1"/>
    <property type="molecule type" value="Genomic_DNA"/>
</dbReference>
<dbReference type="OrthoDB" id="6401628at2"/>
<organism evidence="3 4">
    <name type="scientific">Umezawaea tangerina</name>
    <dbReference type="NCBI Taxonomy" id="84725"/>
    <lineage>
        <taxon>Bacteria</taxon>
        <taxon>Bacillati</taxon>
        <taxon>Actinomycetota</taxon>
        <taxon>Actinomycetes</taxon>
        <taxon>Pseudonocardiales</taxon>
        <taxon>Pseudonocardiaceae</taxon>
        <taxon>Umezawaea</taxon>
    </lineage>
</organism>
<dbReference type="RefSeq" id="WP_106186752.1">
    <property type="nucleotide sequence ID" value="NZ_PVTF01000002.1"/>
</dbReference>
<dbReference type="SUPFAM" id="SSF50475">
    <property type="entry name" value="FMN-binding split barrel"/>
    <property type="match status" value="1"/>
</dbReference>
<evidence type="ECO:0000313" key="4">
    <source>
        <dbReference type="Proteomes" id="UP000239494"/>
    </source>
</evidence>
<name>A0A2T0TI00_9PSEU</name>
<dbReference type="AlphaFoldDB" id="A0A2T0TI00"/>
<dbReference type="Pfam" id="PF01613">
    <property type="entry name" value="Flavin_Reduct"/>
    <property type="match status" value="1"/>
</dbReference>
<dbReference type="InterPro" id="IPR012349">
    <property type="entry name" value="Split_barrel_FMN-bd"/>
</dbReference>
<accession>A0A2T0TI00</accession>
<reference evidence="3 4" key="1">
    <citation type="submission" date="2018-03" db="EMBL/GenBank/DDBJ databases">
        <title>Genomic Encyclopedia of Archaeal and Bacterial Type Strains, Phase II (KMG-II): from individual species to whole genera.</title>
        <authorList>
            <person name="Goeker M."/>
        </authorList>
    </citation>
    <scope>NUCLEOTIDE SEQUENCE [LARGE SCALE GENOMIC DNA]</scope>
    <source>
        <strain evidence="3 4">DSM 44720</strain>
    </source>
</reference>
<dbReference type="Proteomes" id="UP000239494">
    <property type="component" value="Unassembled WGS sequence"/>
</dbReference>
<dbReference type="GO" id="GO:0042602">
    <property type="term" value="F:riboflavin reductase (NADPH) activity"/>
    <property type="evidence" value="ECO:0007669"/>
    <property type="project" value="TreeGrafter"/>
</dbReference>
<dbReference type="PANTHER" id="PTHR30466:SF1">
    <property type="entry name" value="FMN REDUCTASE (NADH) RUTF"/>
    <property type="match status" value="1"/>
</dbReference>
<dbReference type="InterPro" id="IPR002563">
    <property type="entry name" value="Flavin_Rdtase-like_dom"/>
</dbReference>
<feature type="domain" description="Flavin reductase like" evidence="2">
    <location>
        <begin position="8"/>
        <end position="151"/>
    </location>
</feature>
<sequence>MATFRRAMAQLPAPLTVLTCYGPDGELIGLTVNAVCSVSMSPPLVLVCLNRTNFSHDMVVDSERICLHVLEPGQQELAVRFASPVDRFSGQNVRHGAVPELTDVRVRITCTPDGVRDGGDHTILLGRVVEVVSPENGDGGGLVWHHRGPAQAIRRVS</sequence>
<keyword evidence="4" id="KW-1185">Reference proteome</keyword>
<protein>
    <submittedName>
        <fullName evidence="3">Flavin reductase ActVB</fullName>
    </submittedName>
</protein>
<dbReference type="PANTHER" id="PTHR30466">
    <property type="entry name" value="FLAVIN REDUCTASE"/>
    <property type="match status" value="1"/>
</dbReference>
<keyword evidence="1" id="KW-0560">Oxidoreductase</keyword>
<dbReference type="GO" id="GO:0010181">
    <property type="term" value="F:FMN binding"/>
    <property type="evidence" value="ECO:0007669"/>
    <property type="project" value="InterPro"/>
</dbReference>
<evidence type="ECO:0000313" key="3">
    <source>
        <dbReference type="EMBL" id="PRY45235.1"/>
    </source>
</evidence>